<dbReference type="EMBL" id="BK032699">
    <property type="protein sequence ID" value="DAF55749.1"/>
    <property type="molecule type" value="Genomic_DNA"/>
</dbReference>
<evidence type="ECO:0000313" key="1">
    <source>
        <dbReference type="EMBL" id="DAF55749.1"/>
    </source>
</evidence>
<dbReference type="NCBIfam" id="TIGR04387">
    <property type="entry name" value="capsid_maj_N4"/>
    <property type="match status" value="1"/>
</dbReference>
<reference evidence="1" key="1">
    <citation type="journal article" date="2021" name="Proc. Natl. Acad. Sci. U.S.A.">
        <title>A Catalog of Tens of Thousands of Viruses from Human Metagenomes Reveals Hidden Associations with Chronic Diseases.</title>
        <authorList>
            <person name="Tisza M.J."/>
            <person name="Buck C.B."/>
        </authorList>
    </citation>
    <scope>NUCLEOTIDE SEQUENCE</scope>
    <source>
        <strain evidence="1">Ct8wU2</strain>
    </source>
</reference>
<accession>A0A8S5SXF7</accession>
<sequence length="274" mass="29918">MTINYADKYSAKIDERFKTGPLTAPAINNDYDFTGVQTVKVYSIPTAGMNDYTSTGANRYGTPAELEDSVQELTLTKDRSFTFTIDKSNYQDTGMLKEAGAALQRQIDEVIIPELDIYRLAKIAAGAKNSATAAVTKANAYSAFLDGTEKLTDEKAPLGNRIAYVAASYFKLLKQDESFIKASDLAQNMLVKGQVGMVDGIPIIVVPASYMPAKTAFIITNRIACCAPVKLADYKIHDNPPGINGWLVEGRVRYDAFVLENKKGAIYVHKTAAE</sequence>
<name>A0A8S5SXF7_9CAUD</name>
<protein>
    <submittedName>
        <fullName evidence="1">Major capsid protein</fullName>
    </submittedName>
</protein>
<organism evidence="1">
    <name type="scientific">Siphoviridae sp. ct8wU2</name>
    <dbReference type="NCBI Taxonomy" id="2827791"/>
    <lineage>
        <taxon>Viruses</taxon>
        <taxon>Duplodnaviria</taxon>
        <taxon>Heunggongvirae</taxon>
        <taxon>Uroviricota</taxon>
        <taxon>Caudoviricetes</taxon>
    </lineage>
</organism>
<proteinExistence type="predicted"/>